<dbReference type="InterPro" id="IPR012338">
    <property type="entry name" value="Beta-lactam/transpept-like"/>
</dbReference>
<evidence type="ECO:0000313" key="4">
    <source>
        <dbReference type="Proteomes" id="UP000259610"/>
    </source>
</evidence>
<feature type="signal peptide" evidence="1">
    <location>
        <begin position="1"/>
        <end position="25"/>
    </location>
</feature>
<proteinExistence type="predicted"/>
<dbReference type="InterPro" id="IPR001466">
    <property type="entry name" value="Beta-lactam-related"/>
</dbReference>
<protein>
    <submittedName>
        <fullName evidence="3">Penicillin-binding protein</fullName>
    </submittedName>
</protein>
<comment type="caution">
    <text evidence="3">The sequence shown here is derived from an EMBL/GenBank/DDBJ whole genome shotgun (WGS) entry which is preliminary data.</text>
</comment>
<feature type="domain" description="Beta-lactamase-related" evidence="2">
    <location>
        <begin position="49"/>
        <end position="399"/>
    </location>
</feature>
<dbReference type="SUPFAM" id="SSF56601">
    <property type="entry name" value="beta-lactamase/transpeptidase-like"/>
    <property type="match status" value="1"/>
</dbReference>
<dbReference type="AlphaFoldDB" id="A0A3B9GYN3"/>
<dbReference type="EMBL" id="DMAN01000229">
    <property type="protein sequence ID" value="HAE27559.1"/>
    <property type="molecule type" value="Genomic_DNA"/>
</dbReference>
<sequence>MMKLHPLKSLLAGSVLALAALGASAEEAAAAPDVAAPPAIPADVTDRIDARFLDYQTEQHVPGLVWGIVKDGELVYFKTSGVANLETEAPVTADSLFSIASMSKAFTALAILKLRDEGKLYLDAPAEYYVPELRGWTYPTMDSPRIRVRDLLAHVSGLVTDNPWGDRQQDMPEEVFTEVLKEGVPFSRAPQTAYEYSNFGYALLGRIVTNISGMPYEDYIRTEIMLPLGMTSTGYDVYAVDQDRRALGYRWEEGAFSDEPSLGPGVFGAMGGVMTNASDYEKWVAFLLDAWPPRDGEETGPVKRASVRELSQGLNFPRVYTRDGLEEGETCDVAVNYAMGFAVTAECELGTTMAHSGGYPGYGSNVLLMPDAGVGVFAFANRTYAAPSRIVREAALELAAVGELPAREWPVSAPLADAYAVAGAVYEQGSFTPAEGKLAMNFTMDATIPVRERALADLKAEAGACDTGAPFQANGHLSGRFTWTCEAGKLEGWLLLSPNRPPLIQELNLSFVPAP</sequence>
<dbReference type="Proteomes" id="UP000259610">
    <property type="component" value="Unassembled WGS sequence"/>
</dbReference>
<keyword evidence="1" id="KW-0732">Signal</keyword>
<reference evidence="3 4" key="1">
    <citation type="journal article" date="2018" name="Nat. Biotechnol.">
        <title>A standardized bacterial taxonomy based on genome phylogeny substantially revises the tree of life.</title>
        <authorList>
            <person name="Parks D.H."/>
            <person name="Chuvochina M."/>
            <person name="Waite D.W."/>
            <person name="Rinke C."/>
            <person name="Skarshewski A."/>
            <person name="Chaumeil P.A."/>
            <person name="Hugenholtz P."/>
        </authorList>
    </citation>
    <scope>NUCLEOTIDE SEQUENCE [LARGE SCALE GENOMIC DNA]</scope>
    <source>
        <strain evidence="3">UBA8733</strain>
    </source>
</reference>
<dbReference type="Gene3D" id="3.40.710.10">
    <property type="entry name" value="DD-peptidase/beta-lactamase superfamily"/>
    <property type="match status" value="1"/>
</dbReference>
<evidence type="ECO:0000256" key="1">
    <source>
        <dbReference type="SAM" id="SignalP"/>
    </source>
</evidence>
<dbReference type="PANTHER" id="PTHR46825">
    <property type="entry name" value="D-ALANYL-D-ALANINE-CARBOXYPEPTIDASE/ENDOPEPTIDASE AMPH"/>
    <property type="match status" value="1"/>
</dbReference>
<dbReference type="RefSeq" id="WP_272988710.1">
    <property type="nucleotide sequence ID" value="NZ_CAJWRG010000125.1"/>
</dbReference>
<dbReference type="PANTHER" id="PTHR46825:SF9">
    <property type="entry name" value="BETA-LACTAMASE-RELATED DOMAIN-CONTAINING PROTEIN"/>
    <property type="match status" value="1"/>
</dbReference>
<evidence type="ECO:0000313" key="3">
    <source>
        <dbReference type="EMBL" id="HAE27559.1"/>
    </source>
</evidence>
<gene>
    <name evidence="3" type="ORF">DCG58_10390</name>
</gene>
<name>A0A3B9GYN3_9PROT</name>
<feature type="chain" id="PRO_5017555930" evidence="1">
    <location>
        <begin position="26"/>
        <end position="515"/>
    </location>
</feature>
<dbReference type="Pfam" id="PF00144">
    <property type="entry name" value="Beta-lactamase"/>
    <property type="match status" value="1"/>
</dbReference>
<dbReference type="InterPro" id="IPR050491">
    <property type="entry name" value="AmpC-like"/>
</dbReference>
<accession>A0A3B9GYN3</accession>
<organism evidence="3 4">
    <name type="scientific">Hyphomonas adhaerens</name>
    <dbReference type="NCBI Taxonomy" id="81029"/>
    <lineage>
        <taxon>Bacteria</taxon>
        <taxon>Pseudomonadati</taxon>
        <taxon>Pseudomonadota</taxon>
        <taxon>Alphaproteobacteria</taxon>
        <taxon>Hyphomonadales</taxon>
        <taxon>Hyphomonadaceae</taxon>
        <taxon>Hyphomonas</taxon>
    </lineage>
</organism>
<evidence type="ECO:0000259" key="2">
    <source>
        <dbReference type="Pfam" id="PF00144"/>
    </source>
</evidence>